<keyword evidence="2" id="KW-1185">Reference proteome</keyword>
<reference evidence="2" key="1">
    <citation type="journal article" date="2020" name="Nat. Genet.">
        <title>Genomic diversifications of five Gossypium allopolyploid species and their impact on cotton improvement.</title>
        <authorList>
            <person name="Chen Z.J."/>
            <person name="Sreedasyam A."/>
            <person name="Ando A."/>
            <person name="Song Q."/>
            <person name="De Santiago L.M."/>
            <person name="Hulse-Kemp A.M."/>
            <person name="Ding M."/>
            <person name="Ye W."/>
            <person name="Kirkbride R.C."/>
            <person name="Jenkins J."/>
            <person name="Plott C."/>
            <person name="Lovell J."/>
            <person name="Lin Y.M."/>
            <person name="Vaughn R."/>
            <person name="Liu B."/>
            <person name="Simpson S."/>
            <person name="Scheffler B.E."/>
            <person name="Wen L."/>
            <person name="Saski C.A."/>
            <person name="Grover C.E."/>
            <person name="Hu G."/>
            <person name="Conover J.L."/>
            <person name="Carlson J.W."/>
            <person name="Shu S."/>
            <person name="Boston L.B."/>
            <person name="Williams M."/>
            <person name="Peterson D.G."/>
            <person name="McGee K."/>
            <person name="Jones D.C."/>
            <person name="Wendel J.F."/>
            <person name="Stelly D.M."/>
            <person name="Grimwood J."/>
            <person name="Schmutz J."/>
        </authorList>
    </citation>
    <scope>NUCLEOTIDE SEQUENCE [LARGE SCALE GENOMIC DNA]</scope>
    <source>
        <strain evidence="2">cv. TM-1</strain>
    </source>
</reference>
<dbReference type="Gene3D" id="1.10.287.1490">
    <property type="match status" value="1"/>
</dbReference>
<feature type="coiled-coil region" evidence="1">
    <location>
        <begin position="7"/>
        <end position="125"/>
    </location>
</feature>
<evidence type="ECO:0000256" key="1">
    <source>
        <dbReference type="SAM" id="Coils"/>
    </source>
</evidence>
<reference evidence="3" key="2">
    <citation type="submission" date="2025-08" db="UniProtKB">
        <authorList>
            <consortium name="RefSeq"/>
        </authorList>
    </citation>
    <scope>IDENTIFICATION</scope>
</reference>
<evidence type="ECO:0000313" key="2">
    <source>
        <dbReference type="Proteomes" id="UP000818029"/>
    </source>
</evidence>
<evidence type="ECO:0000313" key="3">
    <source>
        <dbReference type="RefSeq" id="XP_040951544.1"/>
    </source>
</evidence>
<sequence length="270" mass="31387">MHLRLDADVQKLEVEKLEKGNNKVEEDLDSLKTDYKKLRVSMRTARLGKTSEQWRQEIQEERNKADQLKARIVELERSLARYRGRNSMIELKASLCKIEEMKKRIEELENTLQNCGQRIEFLEGNEEHWKEQLYHSQNQIQNGDYIMDKAMAQIGEVADHLQTMAIQADVLSVKYELESDRGQELASLLKEVKALSIRAGSSSNLGDNLNNIAIPDFDEIAEKDKAKEEFLKQLREMRKWVLIRAMGSDSRIAKRKEFDSGTEKRESNES</sequence>
<organism evidence="2 3">
    <name type="scientific">Gossypium hirsutum</name>
    <name type="common">Upland cotton</name>
    <name type="synonym">Gossypium mexicanum</name>
    <dbReference type="NCBI Taxonomy" id="3635"/>
    <lineage>
        <taxon>Eukaryota</taxon>
        <taxon>Viridiplantae</taxon>
        <taxon>Streptophyta</taxon>
        <taxon>Embryophyta</taxon>
        <taxon>Tracheophyta</taxon>
        <taxon>Spermatophyta</taxon>
        <taxon>Magnoliopsida</taxon>
        <taxon>eudicotyledons</taxon>
        <taxon>Gunneridae</taxon>
        <taxon>Pentapetalae</taxon>
        <taxon>rosids</taxon>
        <taxon>malvids</taxon>
        <taxon>Malvales</taxon>
        <taxon>Malvaceae</taxon>
        <taxon>Malvoideae</taxon>
        <taxon>Gossypium</taxon>
    </lineage>
</organism>
<dbReference type="RefSeq" id="XP_040951544.1">
    <property type="nucleotide sequence ID" value="XM_041095610.1"/>
</dbReference>
<proteinExistence type="predicted"/>
<accession>A0ABM3A9K9</accession>
<dbReference type="Proteomes" id="UP000818029">
    <property type="component" value="Chromosome D06"/>
</dbReference>
<keyword evidence="1" id="KW-0175">Coiled coil</keyword>
<gene>
    <name evidence="3" type="primary">LOC121218427</name>
</gene>
<name>A0ABM3A9K9_GOSHI</name>
<protein>
    <submittedName>
        <fullName evidence="3">Tropomyosin-like</fullName>
    </submittedName>
</protein>
<dbReference type="GeneID" id="121218427"/>